<gene>
    <name evidence="1" type="ORF">METZ01_LOCUS209362</name>
</gene>
<proteinExistence type="predicted"/>
<accession>A0A382F0H7</accession>
<dbReference type="Pfam" id="PF07230">
    <property type="entry name" value="Portal_T4"/>
    <property type="match status" value="1"/>
</dbReference>
<dbReference type="InterPro" id="IPR010823">
    <property type="entry name" value="Portal_Gp20"/>
</dbReference>
<sequence>MAFELFGFKIERKSQEMAGASVPAFTLPESDDGSMMVSGAGALGYSLDMDGQYKNEVELILKYRDMSQMADCEIAIDNIVNDAIVVDDILPSVSVVLDKTDLTEGIKKKVRTEFDTVLDLLNFNNYGHDIFRRWYIEGRLYYHIMIDENDPKRGIVELRSLDATKIKKVKNVKVEKTADPRKAKIDIVPTYNYNESGLDKRASSGIIISGDSIAYSTSGLLNPQKNAVMSYLHKAIKPLNQLRMVEDAIVIYRISRAPER</sequence>
<feature type="non-terminal residue" evidence="1">
    <location>
        <position position="260"/>
    </location>
</feature>
<reference evidence="1" key="1">
    <citation type="submission" date="2018-05" db="EMBL/GenBank/DDBJ databases">
        <authorList>
            <person name="Lanie J.A."/>
            <person name="Ng W.-L."/>
            <person name="Kazmierczak K.M."/>
            <person name="Andrzejewski T.M."/>
            <person name="Davidsen T.M."/>
            <person name="Wayne K.J."/>
            <person name="Tettelin H."/>
            <person name="Glass J.I."/>
            <person name="Rusch D."/>
            <person name="Podicherti R."/>
            <person name="Tsui H.-C.T."/>
            <person name="Winkler M.E."/>
        </authorList>
    </citation>
    <scope>NUCLEOTIDE SEQUENCE</scope>
</reference>
<dbReference type="AlphaFoldDB" id="A0A382F0H7"/>
<protein>
    <recommendedName>
        <fullName evidence="2">Portal protein</fullName>
    </recommendedName>
</protein>
<evidence type="ECO:0008006" key="2">
    <source>
        <dbReference type="Google" id="ProtNLM"/>
    </source>
</evidence>
<evidence type="ECO:0000313" key="1">
    <source>
        <dbReference type="EMBL" id="SVB56508.1"/>
    </source>
</evidence>
<name>A0A382F0H7_9ZZZZ</name>
<dbReference type="EMBL" id="UINC01047346">
    <property type="protein sequence ID" value="SVB56508.1"/>
    <property type="molecule type" value="Genomic_DNA"/>
</dbReference>
<organism evidence="1">
    <name type="scientific">marine metagenome</name>
    <dbReference type="NCBI Taxonomy" id="408172"/>
    <lineage>
        <taxon>unclassified sequences</taxon>
        <taxon>metagenomes</taxon>
        <taxon>ecological metagenomes</taxon>
    </lineage>
</organism>